<feature type="domain" description="CdaR GGDEF-like" evidence="4">
    <location>
        <begin position="144"/>
        <end position="290"/>
    </location>
</feature>
<dbReference type="RefSeq" id="WP_170204708.1">
    <property type="nucleotide sequence ID" value="NZ_CP051685.1"/>
</dbReference>
<dbReference type="InterPro" id="IPR025736">
    <property type="entry name" value="PucR_C-HTH_dom"/>
</dbReference>
<evidence type="ECO:0000259" key="2">
    <source>
        <dbReference type="Pfam" id="PF05651"/>
    </source>
</evidence>
<dbReference type="InterPro" id="IPR008599">
    <property type="entry name" value="Diacid_rec"/>
</dbReference>
<dbReference type="Pfam" id="PF05651">
    <property type="entry name" value="Diacid_rec"/>
    <property type="match status" value="1"/>
</dbReference>
<evidence type="ECO:0000259" key="4">
    <source>
        <dbReference type="Pfam" id="PF17853"/>
    </source>
</evidence>
<dbReference type="EMBL" id="CP051685">
    <property type="protein sequence ID" value="QJE02626.1"/>
    <property type="molecule type" value="Genomic_DNA"/>
</dbReference>
<keyword evidence="6" id="KW-1185">Reference proteome</keyword>
<dbReference type="InterPro" id="IPR051448">
    <property type="entry name" value="CdaR-like_regulators"/>
</dbReference>
<dbReference type="Gene3D" id="1.10.10.2840">
    <property type="entry name" value="PucR C-terminal helix-turn-helix domain"/>
    <property type="match status" value="1"/>
</dbReference>
<evidence type="ECO:0000313" key="5">
    <source>
        <dbReference type="EMBL" id="QJE02626.1"/>
    </source>
</evidence>
<dbReference type="Proteomes" id="UP000502415">
    <property type="component" value="Chromosome"/>
</dbReference>
<sequence length="400" mass="42694">MTVLSSALARDIVTRTMRIIPFNVNVMDAHGVILASGDPERIGELHDGALLALAKRATVDIDAATAQRMHGARPGTNLPLVVDGQLCGAVGLSGAPEQVRQFGELVRLTAEMILEQAGLAGELQRDTRYREAFVLNLVRGDAGARPELQAWAARLGLDLGRVQQACLLTLDGAAPADLALAELARLQLELLARRPGLLSATVSAHELVMIEMLDDAPRAPGAGADAPDLPALPPLPARAALDAAARRLQALDTLVRPACRLPFTLGLGLALPGIDGAAVSYESARAAVRIGGRRHPQERHFSYDALALPVLLAGLDGGWRAAQLRRPLARLGRERNGALLRRTLEAWFANDESAAATAAALGIHRNTLDYRLRRIEQVTGLLLARSEDRLLLYVSALLSE</sequence>
<dbReference type="PANTHER" id="PTHR33744:SF15">
    <property type="entry name" value="CARBOHYDRATE DIACID REGULATOR"/>
    <property type="match status" value="1"/>
</dbReference>
<dbReference type="KEGG" id="mfy:HH212_23545"/>
<accession>A0A7Z2W025</accession>
<gene>
    <name evidence="5" type="ORF">HH212_23545</name>
</gene>
<evidence type="ECO:0000256" key="1">
    <source>
        <dbReference type="ARBA" id="ARBA00006754"/>
    </source>
</evidence>
<proteinExistence type="inferred from homology"/>
<dbReference type="InterPro" id="IPR041522">
    <property type="entry name" value="CdaR_GGDEF"/>
</dbReference>
<dbReference type="Pfam" id="PF13556">
    <property type="entry name" value="HTH_30"/>
    <property type="match status" value="1"/>
</dbReference>
<feature type="domain" description="PucR C-terminal helix-turn-helix" evidence="3">
    <location>
        <begin position="340"/>
        <end position="395"/>
    </location>
</feature>
<organism evidence="5 6">
    <name type="scientific">Massilia forsythiae</name>
    <dbReference type="NCBI Taxonomy" id="2728020"/>
    <lineage>
        <taxon>Bacteria</taxon>
        <taxon>Pseudomonadati</taxon>
        <taxon>Pseudomonadota</taxon>
        <taxon>Betaproteobacteria</taxon>
        <taxon>Burkholderiales</taxon>
        <taxon>Oxalobacteraceae</taxon>
        <taxon>Telluria group</taxon>
        <taxon>Massilia</taxon>
    </lineage>
</organism>
<reference evidence="5 6" key="1">
    <citation type="submission" date="2020-04" db="EMBL/GenBank/DDBJ databases">
        <title>Genome sequencing of novel species.</title>
        <authorList>
            <person name="Heo J."/>
            <person name="Kim S.-J."/>
            <person name="Kim J.-S."/>
            <person name="Hong S.-B."/>
            <person name="Kwon S.-W."/>
        </authorList>
    </citation>
    <scope>NUCLEOTIDE SEQUENCE [LARGE SCALE GENOMIC DNA]</scope>
    <source>
        <strain evidence="5 6">GN2-R2</strain>
    </source>
</reference>
<name>A0A7Z2W025_9BURK</name>
<dbReference type="InterPro" id="IPR042070">
    <property type="entry name" value="PucR_C-HTH_sf"/>
</dbReference>
<evidence type="ECO:0000313" key="6">
    <source>
        <dbReference type="Proteomes" id="UP000502415"/>
    </source>
</evidence>
<evidence type="ECO:0000259" key="3">
    <source>
        <dbReference type="Pfam" id="PF13556"/>
    </source>
</evidence>
<dbReference type="AlphaFoldDB" id="A0A7Z2W025"/>
<dbReference type="Pfam" id="PF17853">
    <property type="entry name" value="GGDEF_2"/>
    <property type="match status" value="1"/>
</dbReference>
<dbReference type="PANTHER" id="PTHR33744">
    <property type="entry name" value="CARBOHYDRATE DIACID REGULATOR"/>
    <property type="match status" value="1"/>
</dbReference>
<comment type="similarity">
    <text evidence="1">Belongs to the CdaR family.</text>
</comment>
<protein>
    <submittedName>
        <fullName evidence="5">Transcriptional regulator</fullName>
    </submittedName>
</protein>
<feature type="domain" description="Putative sugar diacid recognition" evidence="2">
    <location>
        <begin position="4"/>
        <end position="137"/>
    </location>
</feature>